<evidence type="ECO:0000256" key="1">
    <source>
        <dbReference type="ARBA" id="ARBA00004123"/>
    </source>
</evidence>
<feature type="domain" description="HORMA" evidence="8">
    <location>
        <begin position="36"/>
        <end position="245"/>
    </location>
</feature>
<dbReference type="GO" id="GO:0051321">
    <property type="term" value="P:meiotic cell cycle"/>
    <property type="evidence" value="ECO:0007669"/>
    <property type="project" value="UniProtKB-KW"/>
</dbReference>
<dbReference type="InterPro" id="IPR051294">
    <property type="entry name" value="HORMA_MeioticProgression"/>
</dbReference>
<evidence type="ECO:0000256" key="6">
    <source>
        <dbReference type="SAM" id="MobiDB-lite"/>
    </source>
</evidence>
<keyword evidence="4" id="KW-0539">Nucleus</keyword>
<keyword evidence="3" id="KW-0158">Chromosome</keyword>
<keyword evidence="7" id="KW-0812">Transmembrane</keyword>
<dbReference type="WBParaSite" id="maker-E.canG7_contigs_1142-snap-gene-0.18-mRNA-1">
    <property type="protein sequence ID" value="maker-E.canG7_contigs_1142-snap-gene-0.18-mRNA-1"/>
    <property type="gene ID" value="EcG7_05436"/>
</dbReference>
<feature type="transmembrane region" description="Helical" evidence="7">
    <location>
        <begin position="530"/>
        <end position="549"/>
    </location>
</feature>
<dbReference type="PANTHER" id="PTHR48225:SF7">
    <property type="entry name" value="MEIOSIS-SPECIFIC PROTEIN HOP1"/>
    <property type="match status" value="1"/>
</dbReference>
<proteinExistence type="predicted"/>
<evidence type="ECO:0000256" key="5">
    <source>
        <dbReference type="ARBA" id="ARBA00023254"/>
    </source>
</evidence>
<keyword evidence="9" id="KW-1185">Reference proteome</keyword>
<dbReference type="InterPro" id="IPR036570">
    <property type="entry name" value="HORMA_dom_sf"/>
</dbReference>
<dbReference type="InterPro" id="IPR003511">
    <property type="entry name" value="HORMA_dom"/>
</dbReference>
<sequence>MPIATAPRLANGQVPHSCFNVFKWQKTFPLQVNTETLSLVFVKKLFAVAVSNVAFVRKLFPDNAFFDKNIEGISLKILKEEASCPGTCKVVFWLRGCFDAIERRYLRKATLVLYENPGDPKTIMESFSFTFRYDSKEGASMEMEAEPIRYISSAKSASTLPRDERVKVQTKNLLNAILAAGKMLGPLPKKMMLTMKLQYYNSAPSDYMPNGFRIDENPEIVFQSDPVNLKIGSIDTDFHSVRMLLHTVPGLIIAPPEKLKSAMEVIKSKAKSQPSHVITIKSSNICHTPRSTYQPTQSETEEQVEEEFEVVCPCGVNLDDGVMILCDGCEKWQHAVCFRIIDDADIPQSHLCNVCAKVKPHLLEAGSKTDPTLAELTEEQAKSICLLRRAILLCIENDVLSVGVIAKRLSVEVNVAKGLLNKLLDEGALKDSRGRNGNKAVLKAHVEAVLVPRFFSPASASSELQNGDLGRSENGAISAKGKRGKPTDVDGLTSAAEELQITNNILSQESTDSPIPSKRRRSYNTVNTPIFTLPLLLASFLLHIVSLTFDKISSKLKLSFWKILEQLVVCCFRKTGSQNTWYL</sequence>
<dbReference type="SUPFAM" id="SSF57903">
    <property type="entry name" value="FYVE/PHD zinc finger"/>
    <property type="match status" value="1"/>
</dbReference>
<evidence type="ECO:0000256" key="4">
    <source>
        <dbReference type="ARBA" id="ARBA00023242"/>
    </source>
</evidence>
<dbReference type="Gene3D" id="3.30.900.10">
    <property type="entry name" value="HORMA domain"/>
    <property type="match status" value="1"/>
</dbReference>
<comment type="subcellular location">
    <subcellularLocation>
        <location evidence="2">Chromosome</location>
    </subcellularLocation>
    <subcellularLocation>
        <location evidence="1">Nucleus</location>
    </subcellularLocation>
</comment>
<keyword evidence="7" id="KW-0472">Membrane</keyword>
<evidence type="ECO:0000313" key="10">
    <source>
        <dbReference type="WBParaSite" id="maker-E.canG7_contigs_1142-snap-gene-0.18-mRNA-1"/>
    </source>
</evidence>
<dbReference type="InterPro" id="IPR013083">
    <property type="entry name" value="Znf_RING/FYVE/PHD"/>
</dbReference>
<dbReference type="PANTHER" id="PTHR48225">
    <property type="entry name" value="HORMA DOMAIN-CONTAINING PROTEIN 1"/>
    <property type="match status" value="1"/>
</dbReference>
<evidence type="ECO:0000256" key="7">
    <source>
        <dbReference type="SAM" id="Phobius"/>
    </source>
</evidence>
<organism evidence="9 10">
    <name type="scientific">Echinococcus canadensis</name>
    <dbReference type="NCBI Taxonomy" id="519352"/>
    <lineage>
        <taxon>Eukaryota</taxon>
        <taxon>Metazoa</taxon>
        <taxon>Spiralia</taxon>
        <taxon>Lophotrochozoa</taxon>
        <taxon>Platyhelminthes</taxon>
        <taxon>Cestoda</taxon>
        <taxon>Eucestoda</taxon>
        <taxon>Cyclophyllidea</taxon>
        <taxon>Taeniidae</taxon>
        <taxon>Echinococcus</taxon>
        <taxon>Echinococcus canadensis group</taxon>
    </lineage>
</organism>
<dbReference type="SUPFAM" id="SSF56019">
    <property type="entry name" value="The spindle assembly checkpoint protein mad2"/>
    <property type="match status" value="1"/>
</dbReference>
<dbReference type="AlphaFoldDB" id="A0A915EVZ8"/>
<evidence type="ECO:0000256" key="3">
    <source>
        <dbReference type="ARBA" id="ARBA00022454"/>
    </source>
</evidence>
<name>A0A915EVZ8_9CEST</name>
<dbReference type="Gene3D" id="3.30.40.10">
    <property type="entry name" value="Zinc/RING finger domain, C3HC4 (zinc finger)"/>
    <property type="match status" value="1"/>
</dbReference>
<dbReference type="GO" id="GO:0005634">
    <property type="term" value="C:nucleus"/>
    <property type="evidence" value="ECO:0007669"/>
    <property type="project" value="UniProtKB-SubCell"/>
</dbReference>
<evidence type="ECO:0000313" key="9">
    <source>
        <dbReference type="Proteomes" id="UP000887562"/>
    </source>
</evidence>
<evidence type="ECO:0000259" key="8">
    <source>
        <dbReference type="PROSITE" id="PS50815"/>
    </source>
</evidence>
<keyword evidence="5" id="KW-0469">Meiosis</keyword>
<accession>A0A915EVZ8</accession>
<feature type="region of interest" description="Disordered" evidence="6">
    <location>
        <begin position="460"/>
        <end position="489"/>
    </location>
</feature>
<dbReference type="GO" id="GO:0005694">
    <property type="term" value="C:chromosome"/>
    <property type="evidence" value="ECO:0007669"/>
    <property type="project" value="UniProtKB-SubCell"/>
</dbReference>
<dbReference type="PROSITE" id="PS50815">
    <property type="entry name" value="HORMA"/>
    <property type="match status" value="1"/>
</dbReference>
<dbReference type="InterPro" id="IPR011011">
    <property type="entry name" value="Znf_FYVE_PHD"/>
</dbReference>
<evidence type="ECO:0000256" key="2">
    <source>
        <dbReference type="ARBA" id="ARBA00004286"/>
    </source>
</evidence>
<dbReference type="Proteomes" id="UP000887562">
    <property type="component" value="Unplaced"/>
</dbReference>
<reference evidence="10" key="1">
    <citation type="submission" date="2022-11" db="UniProtKB">
        <authorList>
            <consortium name="WormBaseParasite"/>
        </authorList>
    </citation>
    <scope>IDENTIFICATION</scope>
</reference>
<dbReference type="Pfam" id="PF02301">
    <property type="entry name" value="HORMA"/>
    <property type="match status" value="1"/>
</dbReference>
<keyword evidence="7" id="KW-1133">Transmembrane helix</keyword>
<dbReference type="Pfam" id="PF20826">
    <property type="entry name" value="PHD_5"/>
    <property type="match status" value="1"/>
</dbReference>
<protein>
    <submittedName>
        <fullName evidence="10">HORMA domain-containing protein</fullName>
    </submittedName>
</protein>